<name>E4X9I5_OIKDI</name>
<feature type="compositionally biased region" description="Low complexity" evidence="1">
    <location>
        <begin position="173"/>
        <end position="196"/>
    </location>
</feature>
<feature type="region of interest" description="Disordered" evidence="1">
    <location>
        <begin position="249"/>
        <end position="281"/>
    </location>
</feature>
<keyword evidence="3" id="KW-1185">Reference proteome</keyword>
<accession>E4X9I5</accession>
<dbReference type="InParanoid" id="E4X9I5"/>
<dbReference type="EMBL" id="FN653030">
    <property type="protein sequence ID" value="CBY19114.1"/>
    <property type="molecule type" value="Genomic_DNA"/>
</dbReference>
<proteinExistence type="predicted"/>
<reference evidence="2 3" key="1">
    <citation type="journal article" date="2010" name="Science">
        <title>Plasticity of animal genome architecture unmasked by rapid evolution of a pelagic tunicate.</title>
        <authorList>
            <person name="Denoeud F."/>
            <person name="Henriet S."/>
            <person name="Mungpakdee S."/>
            <person name="Aury J.M."/>
            <person name="Da Silva C."/>
            <person name="Brinkmann H."/>
            <person name="Mikhaleva J."/>
            <person name="Olsen L.C."/>
            <person name="Jubin C."/>
            <person name="Canestro C."/>
            <person name="Bouquet J.M."/>
            <person name="Danks G."/>
            <person name="Poulain J."/>
            <person name="Campsteijn C."/>
            <person name="Adamski M."/>
            <person name="Cross I."/>
            <person name="Yadetie F."/>
            <person name="Muffato M."/>
            <person name="Louis A."/>
            <person name="Butcher S."/>
            <person name="Tsagkogeorga G."/>
            <person name="Konrad A."/>
            <person name="Singh S."/>
            <person name="Jensen M.F."/>
            <person name="Cong E.H."/>
            <person name="Eikeseth-Otteraa H."/>
            <person name="Noel B."/>
            <person name="Anthouard V."/>
            <person name="Porcel B.M."/>
            <person name="Kachouri-Lafond R."/>
            <person name="Nishino A."/>
            <person name="Ugolini M."/>
            <person name="Chourrout P."/>
            <person name="Nishida H."/>
            <person name="Aasland R."/>
            <person name="Huzurbazar S."/>
            <person name="Westhof E."/>
            <person name="Delsuc F."/>
            <person name="Lehrach H."/>
            <person name="Reinhardt R."/>
            <person name="Weissenbach J."/>
            <person name="Roy S.W."/>
            <person name="Artiguenave F."/>
            <person name="Postlethwait J.H."/>
            <person name="Manak J.R."/>
            <person name="Thompson E.M."/>
            <person name="Jaillon O."/>
            <person name="Du Pasquier L."/>
            <person name="Boudinot P."/>
            <person name="Liberles D.A."/>
            <person name="Volff J.N."/>
            <person name="Philippe H."/>
            <person name="Lenhard B."/>
            <person name="Roest Crollius H."/>
            <person name="Wincker P."/>
            <person name="Chourrout D."/>
        </authorList>
    </citation>
    <scope>NUCLEOTIDE SEQUENCE [LARGE SCALE GENOMIC DNA]</scope>
</reference>
<protein>
    <submittedName>
        <fullName evidence="2">Uncharacterized protein</fullName>
    </submittedName>
</protein>
<dbReference type="OrthoDB" id="416454at2759"/>
<sequence length="2679" mass="301255">MILYKKVYIAIYIVFTLVKANGRSDHHRLRAGPVEQADPSNCPEPRQHSHVSLKGQVQMKLWEHLEILSSSKSVTYRRDPGTSLELGTCWDEWDSISCGMNSFTTARERHLNNFEMSGQWGAPQTIPTNNSNSNNANGNGNQRDHNKPNNTHQRARRSSGYKGRNGKQKKNHSGNANRQNHNNSNNRYSNSHRNSNQPRMNNQAVSNEPRRDDSRRASDLGTGQGIARELQAPSHGSVTFSNLSTSPVKRTVGVKRGAEDTENNQLAKRTKSPIQSEAPMETQFQESVVTTPLFDVSETISVADLRCDLDAAEPVTGTLHPVRQNFDYLTSSSWSTSGKGQIIRHFINLSKNLIIDNSPVLNSLSDSSRTTNFFSDKFILSAEWWPPGWQGSRYKGHLLTKVSLEVFERALLDLNIPGDEVSRIYIVDANNSPVQISAVWNKSEAVVRAVLFHNIASYLKFAFFAEQALANADPLFNASRLPFWDGLFLPVKDQASGNCAFTLVPNSTNLVQSFLNRHLSVYWLFTSDPDHRKCFTFAKHQRVHSVIPLRHVFDRRLRSNAFGQLDTKSVDELYHPLCYTKSFEIIFDLSSCAKSRVRQTVSPKCLTIMNSTKREIVDNWFVKDIREYIRSVKNRSYREDGTSRGDPVTIKVAASDRDFGKDEGSRQNLRNKTLKDLARVVDDSEFRSLITKVVEGTSTVADIIRVNTKYQAELKLINEDSKQLREATALNALESRIDSALHWEVLRDFAAKMEEAWAGTSIRSKTTFTDICQETAQIATSMVALAQDRVRDPTVGQMIPANFPSDGSINLVGQNVDIMANHMFNATDRVGKIAKNIAEGLPVTSVEAMRGMEVDDPPLPTSVPAHETPALEDILEKAKISSQRTMSVNRDEGATVSITSDEFNEVLENESAEARSLREYEEGLDLYANADSASQASDRTIIINSDFLGDKELGPTDLALAEVSTAGERSLPHGPTGIMSDEQAQTYFDKGVQFKDIEAFIHGTHPSCFPTVGDYHAFVKSTLSRKRQIDRSLTKAQNASKSSKIVCGVWLNYFSQHCVEIIQGIETITVDRNSRVMKDFNLPNFDDTKPKWLAFAKECQEFLREIQNWETLCAYAMVFPEGLYNKLPIAFCPQLVLYVRALLANSDVVSVKPSQVCVARLNAMGLVAVNKRSHAGVYMHHDPNEQPNIPEDQRVITGSFVKVSDNDRHIIRQMVAETIRAVYIRDFGGEFDVTLAEVVRKSKENGILKNIIEELISKVIDNDYMGFSTWMTDPEYVNSFISSGLCKPKEDELDDDDNCEHSELPNSMRHWNAWSRGIVPRSIIDHDIPDPEQLASLNHLKGVLSSNTRCQKQRPKAYKDIPVTGDLEGHCLDHNDTVKAKTVLFNVITCNLGSVGMNKIHEMIQAFPDREAYCISELYIENKIIMDQTTWPNGYSVIASEPSPIGALSFSCIIYKNHYNVKSIVKGIHQNTAITLEVNDQIITLSSFYNFNIGGKYNGYETKFGEDRNILLKDLEKVKSHEGGNPNMITGDLNVCLSKPRAGEGPFCNKINVSLSGFENLVDFDTFSRISKSNKILKKSSSQIDHVLVRGCEAEFCRPLNMPAILGNDGHQGIEVGLSIRPKNCNFRHVWMVPHWADEDVVYRAKKEKLWEGTMLKMAAPFISAEEYVSIAQSHLNDYVKKVQPLKKMIIETDPFKPITSPMTKKYYRASEDLSKTVLSAIRDSAPINWIRKLRSLQYKINLVIHKLHGADKRLHFDKMASEKEMDLNSSWVIYNKAIKQLNKKSVSTDLETTSDLIAQLQHSSPPEKVLNPDSLKFKILEREQRYQLESFRMHKCYSGVPSFMSVYKTTKQSTRDVHNFNMITSESLDVATIVMLICTPVKLSLAQGTYFDTWKCNKITPLLKASGKIRPIVVATFTAAFAEKLVGRGLAEFFELRKLIPDFQFGFKKSHSCGSAIFAAEKFLDSAVLSLNGKGEPVAASHGVLSTCDAANAFGVVVHDLLLRSLEGVVGDKALSWFAGFLPRSFRVALRGFLGPVVKLPGWGCPQGASPSPVLYSFYTRSVLTLNSEVDPGEIPAVATTVAARSNQTVGSVENEDGITPEGHSTPNHNNVEPGALDSACTNPLHYSIQTRAGGTAVRGEKENTANPFPLNTMLGSEGCLVDGKLALSSRIVFADDVISLLVSNCPVTLRKLAAEKSSEVLASLTALGIRTCPHKAESCLFSKSLNDENFSLVIEGHQVSIKKHLRYLGVQIESSGRKLSYDMHFRMLKGRFRSLGERVSLMKNICDTSHMAQITRSILYGVLLHAQDFVSCPSTSDLRIFQNIYKRSCRGYQQRNLWKLKLMSAGGKDNIEKAAPMPNSGLRAVKGLEYLDSLNHSTLAIMTLKQSIATIFKVFRFRQPVTASESLANCFWITNGKGKKLVHLPDTFEWERLERKANLESRFTCGRTPGFTTAEENREIAEKRLFARQVASLLFHPELEVRAFIPSTFEKPFIVKKTQWPYCYFEEFNRLPRYLRNLFPTSSFPHGLKEFSQNAHRHWQAKFYCNVCDMTLRNLKTKMLPIDPIRTGFVRPSLREPLISLMERERLIQGLRKEICWEEVILLWWFPYASFKSFYTADSFFLHVGHEASTVKEALKDSTPTMESLVKQLCEFRGFGRTINSLLFDCLRRDFQKKVPL</sequence>
<feature type="compositionally biased region" description="Polar residues" evidence="1">
    <location>
        <begin position="263"/>
        <end position="275"/>
    </location>
</feature>
<feature type="compositionally biased region" description="Basic and acidic residues" evidence="1">
    <location>
        <begin position="208"/>
        <end position="218"/>
    </location>
</feature>
<evidence type="ECO:0000313" key="2">
    <source>
        <dbReference type="EMBL" id="CBY19114.1"/>
    </source>
</evidence>
<evidence type="ECO:0000256" key="1">
    <source>
        <dbReference type="SAM" id="MobiDB-lite"/>
    </source>
</evidence>
<dbReference type="InterPro" id="IPR036691">
    <property type="entry name" value="Endo/exonu/phosph_ase_sf"/>
</dbReference>
<organism evidence="2 3">
    <name type="scientific">Oikopleura dioica</name>
    <name type="common">Tunicate</name>
    <dbReference type="NCBI Taxonomy" id="34765"/>
    <lineage>
        <taxon>Eukaryota</taxon>
        <taxon>Metazoa</taxon>
        <taxon>Chordata</taxon>
        <taxon>Tunicata</taxon>
        <taxon>Appendicularia</taxon>
        <taxon>Copelata</taxon>
        <taxon>Oikopleuridae</taxon>
        <taxon>Oikopleura</taxon>
    </lineage>
</organism>
<dbReference type="SUPFAM" id="SSF56219">
    <property type="entry name" value="DNase I-like"/>
    <property type="match status" value="1"/>
</dbReference>
<feature type="compositionally biased region" description="Polar residues" evidence="1">
    <location>
        <begin position="197"/>
        <end position="206"/>
    </location>
</feature>
<gene>
    <name evidence="2" type="ORF">GSOID_T00004537001</name>
</gene>
<feature type="region of interest" description="Disordered" evidence="1">
    <location>
        <begin position="117"/>
        <end position="220"/>
    </location>
</feature>
<evidence type="ECO:0000313" key="3">
    <source>
        <dbReference type="Proteomes" id="UP000001307"/>
    </source>
</evidence>
<dbReference type="Proteomes" id="UP000001307">
    <property type="component" value="Unassembled WGS sequence"/>
</dbReference>
<feature type="compositionally biased region" description="Basic residues" evidence="1">
    <location>
        <begin position="153"/>
        <end position="172"/>
    </location>
</feature>
<feature type="compositionally biased region" description="Low complexity" evidence="1">
    <location>
        <begin position="129"/>
        <end position="141"/>
    </location>
</feature>
<feature type="region of interest" description="Disordered" evidence="1">
    <location>
        <begin position="2090"/>
        <end position="2118"/>
    </location>
</feature>